<keyword evidence="4 9" id="KW-0812">Transmembrane</keyword>
<gene>
    <name evidence="10" type="ORF">F2Q70_00001663</name>
</gene>
<dbReference type="Pfam" id="PF04756">
    <property type="entry name" value="OST3_OST6"/>
    <property type="match status" value="1"/>
</dbReference>
<dbReference type="GO" id="GO:0008250">
    <property type="term" value="C:oligosaccharyltransferase complex"/>
    <property type="evidence" value="ECO:0007669"/>
    <property type="project" value="TreeGrafter"/>
</dbReference>
<feature type="transmembrane region" description="Helical" evidence="9">
    <location>
        <begin position="52"/>
        <end position="71"/>
    </location>
</feature>
<evidence type="ECO:0000256" key="8">
    <source>
        <dbReference type="ARBA" id="ARBA00023136"/>
    </source>
</evidence>
<comment type="subcellular location">
    <subcellularLocation>
        <location evidence="2">Endoplasmic reticulum membrane</location>
        <topology evidence="2">Multi-pass membrane protein</topology>
    </subcellularLocation>
</comment>
<accession>A0A8S9ITL2</accession>
<comment type="function">
    <text evidence="1">Subunit of the oligosaccharyl transferase (OST) complex that catalyzes the initial transfer of a defined glycan (Glc(3)Man(9)GlcNAc(2) in eukaryotes) from the lipid carrier dolichol-pyrophosphate to an asparagine residue within an Asn-X-Ser/Thr consensus motif in nascent polypeptide chains, the first step in protein N-glycosylation. N-glycosylation occurs cotranslationally and the complex associates with the Sec61 complex at the channel-forming translocon complex that mediates protein translocation across the endoplasmic reticulum (ER). All subunits are required for a maximal enzyme activity.</text>
</comment>
<feature type="transmembrane region" description="Helical" evidence="9">
    <location>
        <begin position="77"/>
        <end position="94"/>
    </location>
</feature>
<organism evidence="10">
    <name type="scientific">Brassica cretica</name>
    <name type="common">Mustard</name>
    <dbReference type="NCBI Taxonomy" id="69181"/>
    <lineage>
        <taxon>Eukaryota</taxon>
        <taxon>Viridiplantae</taxon>
        <taxon>Streptophyta</taxon>
        <taxon>Embryophyta</taxon>
        <taxon>Tracheophyta</taxon>
        <taxon>Spermatophyta</taxon>
        <taxon>Magnoliopsida</taxon>
        <taxon>eudicotyledons</taxon>
        <taxon>Gunneridae</taxon>
        <taxon>Pentapetalae</taxon>
        <taxon>rosids</taxon>
        <taxon>malvids</taxon>
        <taxon>Brassicales</taxon>
        <taxon>Brassicaceae</taxon>
        <taxon>Brassiceae</taxon>
        <taxon>Brassica</taxon>
    </lineage>
</organism>
<keyword evidence="5" id="KW-0732">Signal</keyword>
<dbReference type="PANTHER" id="PTHR12692">
    <property type="entry name" value="DOLICHYL-DIPHOSPHOOLIGOSACCHARIDE--PROTEIN GLYCOSYLTRANSFERASE-RELATED"/>
    <property type="match status" value="1"/>
</dbReference>
<evidence type="ECO:0000256" key="3">
    <source>
        <dbReference type="ARBA" id="ARBA00009561"/>
    </source>
</evidence>
<name>A0A8S9ITL2_BRACR</name>
<protein>
    <submittedName>
        <fullName evidence="10">Uncharacterized protein</fullName>
    </submittedName>
</protein>
<dbReference type="AlphaFoldDB" id="A0A8S9ITL2"/>
<proteinExistence type="inferred from homology"/>
<keyword evidence="7 9" id="KW-1133">Transmembrane helix</keyword>
<reference evidence="10" key="1">
    <citation type="submission" date="2019-12" db="EMBL/GenBank/DDBJ databases">
        <title>Genome sequencing and annotation of Brassica cretica.</title>
        <authorList>
            <person name="Studholme D.J."/>
            <person name="Sarris P.F."/>
        </authorList>
    </citation>
    <scope>NUCLEOTIDE SEQUENCE</scope>
    <source>
        <strain evidence="10">PFS-102/07</strain>
        <tissue evidence="10">Leaf</tissue>
    </source>
</reference>
<dbReference type="GO" id="GO:0018279">
    <property type="term" value="P:protein N-linked glycosylation via asparagine"/>
    <property type="evidence" value="ECO:0007669"/>
    <property type="project" value="TreeGrafter"/>
</dbReference>
<keyword evidence="8 9" id="KW-0472">Membrane</keyword>
<comment type="caution">
    <text evidence="10">The sequence shown here is derived from an EMBL/GenBank/DDBJ whole genome shotgun (WGS) entry which is preliminary data.</text>
</comment>
<evidence type="ECO:0000256" key="4">
    <source>
        <dbReference type="ARBA" id="ARBA00022692"/>
    </source>
</evidence>
<feature type="transmembrane region" description="Helical" evidence="9">
    <location>
        <begin position="6"/>
        <end position="25"/>
    </location>
</feature>
<evidence type="ECO:0000256" key="9">
    <source>
        <dbReference type="SAM" id="Phobius"/>
    </source>
</evidence>
<evidence type="ECO:0000256" key="6">
    <source>
        <dbReference type="ARBA" id="ARBA00022824"/>
    </source>
</evidence>
<evidence type="ECO:0000256" key="2">
    <source>
        <dbReference type="ARBA" id="ARBA00004477"/>
    </source>
</evidence>
<dbReference type="InterPro" id="IPR021149">
    <property type="entry name" value="OligosaccharylTrfase_OST3/OST6"/>
</dbReference>
<comment type="similarity">
    <text evidence="3">Belongs to the OST3/OST6 family.</text>
</comment>
<dbReference type="PANTHER" id="PTHR12692:SF0">
    <property type="entry name" value="GH11935P"/>
    <property type="match status" value="1"/>
</dbReference>
<dbReference type="EMBL" id="QGKY02001015">
    <property type="protein sequence ID" value="KAF2572762.1"/>
    <property type="molecule type" value="Genomic_DNA"/>
</dbReference>
<keyword evidence="6" id="KW-0256">Endoplasmic reticulum</keyword>
<evidence type="ECO:0000256" key="1">
    <source>
        <dbReference type="ARBA" id="ARBA00002791"/>
    </source>
</evidence>
<evidence type="ECO:0000256" key="7">
    <source>
        <dbReference type="ARBA" id="ARBA00022989"/>
    </source>
</evidence>
<evidence type="ECO:0000313" key="10">
    <source>
        <dbReference type="EMBL" id="KAF2572762.1"/>
    </source>
</evidence>
<evidence type="ECO:0000256" key="5">
    <source>
        <dbReference type="ARBA" id="ARBA00022729"/>
    </source>
</evidence>
<sequence>MTLYALAGASFIYFFSVAVTMHTIIRKMPMFLQDHNNPNKLVFFYQRSGMQLGAEGFTVGLLLAFVTNVLVLVRNLTAQRLVILLALFVSFWAVKKVVYLDDWKTEYGIHLYLPSSWL</sequence>